<name>A0ABN5TTU7_9GAMM</name>
<accession>A0ABN5TTU7</accession>
<evidence type="ECO:0000313" key="1">
    <source>
        <dbReference type="EMBL" id="AZQ10859.1"/>
    </source>
</evidence>
<evidence type="ECO:0008006" key="3">
    <source>
        <dbReference type="Google" id="ProtNLM"/>
    </source>
</evidence>
<organism evidence="1 2">
    <name type="scientific">Shewanella khirikhana</name>
    <dbReference type="NCBI Taxonomy" id="1965282"/>
    <lineage>
        <taxon>Bacteria</taxon>
        <taxon>Pseudomonadati</taxon>
        <taxon>Pseudomonadota</taxon>
        <taxon>Gammaproteobacteria</taxon>
        <taxon>Alteromonadales</taxon>
        <taxon>Shewanellaceae</taxon>
        <taxon>Shewanella</taxon>
    </lineage>
</organism>
<reference evidence="2" key="1">
    <citation type="submission" date="2017-03" db="EMBL/GenBank/DDBJ databases">
        <title>Full genome sequence of a non-lethal Shewanella isolate that potentiates virulence of Vibio parahaemolyticus causing acute hepatopancreatic necrosis disease (AHPND) in shrimp.</title>
        <authorList>
            <person name="Prachumwat A."/>
            <person name="Sritunyalucksana K."/>
        </authorList>
    </citation>
    <scope>NUCLEOTIDE SEQUENCE [LARGE SCALE GENOMIC DNA]</scope>
    <source>
        <strain evidence="2">TH2012</strain>
    </source>
</reference>
<sequence>MTKTDASGNSPVSTWLLHELVREHSAQYLYAIISPILHPDWQDRWQVCAQSDCWRHIYWPANIQSSDDPLILLRLIEGNAAETLLLWTSEVFDGLFAPLLFESNLDWSQAQQFWQQRLVAHYPTGALAALPCHATDVFPRLWFVLTEQQQIQWLADVGRIYRPELPGWSLLAGRHSELNSNFDNFSPLYLNDEQYEFLVRPARRYEQVKALFGRLSLYHQTELSVDQITKVYLGCLDAVEKVFPTLQPTEHEFIAQRCFVWGRQYYHLPEFQLLIKSNSPADALTKFQLQCESQIELAAKTDFYNWLTP</sequence>
<dbReference type="EMBL" id="CP020373">
    <property type="protein sequence ID" value="AZQ10859.1"/>
    <property type="molecule type" value="Genomic_DNA"/>
</dbReference>
<dbReference type="RefSeq" id="WP_126167190.1">
    <property type="nucleotide sequence ID" value="NZ_CP020373.1"/>
</dbReference>
<gene>
    <name evidence="1" type="ORF">STH12_01751</name>
</gene>
<protein>
    <recommendedName>
        <fullName evidence="3">DUF4123 domain-containing protein</fullName>
    </recommendedName>
</protein>
<proteinExistence type="predicted"/>
<keyword evidence="2" id="KW-1185">Reference proteome</keyword>
<dbReference type="Proteomes" id="UP000278437">
    <property type="component" value="Chromosome"/>
</dbReference>
<evidence type="ECO:0000313" key="2">
    <source>
        <dbReference type="Proteomes" id="UP000278437"/>
    </source>
</evidence>